<dbReference type="InterPro" id="IPR045860">
    <property type="entry name" value="Snake_toxin-like_sf"/>
</dbReference>
<dbReference type="InterPro" id="IPR050918">
    <property type="entry name" value="CNF-like_PLA2_Inhibitor"/>
</dbReference>
<sequence length="175" mass="18851">MTCFLSISVLDPKIQVKNGLQCYSCAGPACNNVVQCVGVEDHCFSGIGESSCRSDWKEFVALTGFYSSAPAIVKCRGTRLFSYNFGNTTFDAALHCCRTDGCNSPVQAENGLKCFTCADPQSTVCNDTLRCVGAQNRCFRGNGKPSRCTSYNTSLVTLSPLVPTSVKLAKETQHT</sequence>
<dbReference type="SUPFAM" id="SSF57302">
    <property type="entry name" value="Snake toxin-like"/>
    <property type="match status" value="1"/>
</dbReference>
<evidence type="ECO:0000256" key="1">
    <source>
        <dbReference type="ARBA" id="ARBA00004613"/>
    </source>
</evidence>
<name>A0A3B4XQN1_SERLL</name>
<accession>A0A3B4XQN1</accession>
<dbReference type="Ensembl" id="ENSSLDT00000019490.1">
    <property type="protein sequence ID" value="ENSSLDP00000018851.1"/>
    <property type="gene ID" value="ENSSLDG00000014823.1"/>
</dbReference>
<keyword evidence="4" id="KW-1185">Reference proteome</keyword>
<reference evidence="3" key="1">
    <citation type="submission" date="2025-08" db="UniProtKB">
        <authorList>
            <consortium name="Ensembl"/>
        </authorList>
    </citation>
    <scope>IDENTIFICATION</scope>
</reference>
<evidence type="ECO:0000313" key="4">
    <source>
        <dbReference type="Proteomes" id="UP000261360"/>
    </source>
</evidence>
<dbReference type="Proteomes" id="UP000261360">
    <property type="component" value="Unplaced"/>
</dbReference>
<keyword evidence="2" id="KW-0964">Secreted</keyword>
<evidence type="ECO:0000313" key="3">
    <source>
        <dbReference type="Ensembl" id="ENSSLDP00000018851.1"/>
    </source>
</evidence>
<dbReference type="GO" id="GO:0005576">
    <property type="term" value="C:extracellular region"/>
    <property type="evidence" value="ECO:0007669"/>
    <property type="project" value="UniProtKB-SubCell"/>
</dbReference>
<protein>
    <recommendedName>
        <fullName evidence="5">UPAR/Ly6 domain-containing protein</fullName>
    </recommendedName>
</protein>
<organism evidence="3 4">
    <name type="scientific">Seriola lalandi dorsalis</name>
    <dbReference type="NCBI Taxonomy" id="1841481"/>
    <lineage>
        <taxon>Eukaryota</taxon>
        <taxon>Metazoa</taxon>
        <taxon>Chordata</taxon>
        <taxon>Craniata</taxon>
        <taxon>Vertebrata</taxon>
        <taxon>Euteleostomi</taxon>
        <taxon>Actinopterygii</taxon>
        <taxon>Neopterygii</taxon>
        <taxon>Teleostei</taxon>
        <taxon>Neoteleostei</taxon>
        <taxon>Acanthomorphata</taxon>
        <taxon>Carangaria</taxon>
        <taxon>Carangiformes</taxon>
        <taxon>Carangidae</taxon>
        <taxon>Seriola</taxon>
    </lineage>
</organism>
<proteinExistence type="predicted"/>
<comment type="subcellular location">
    <subcellularLocation>
        <location evidence="1">Secreted</location>
    </subcellularLocation>
</comment>
<dbReference type="PANTHER" id="PTHR20914">
    <property type="entry name" value="LY6/PLAUR DOMAIN-CONTAINING PROTEIN 8"/>
    <property type="match status" value="1"/>
</dbReference>
<evidence type="ECO:0008006" key="5">
    <source>
        <dbReference type="Google" id="ProtNLM"/>
    </source>
</evidence>
<reference evidence="3" key="2">
    <citation type="submission" date="2025-09" db="UniProtKB">
        <authorList>
            <consortium name="Ensembl"/>
        </authorList>
    </citation>
    <scope>IDENTIFICATION</scope>
</reference>
<evidence type="ECO:0000256" key="2">
    <source>
        <dbReference type="ARBA" id="ARBA00022525"/>
    </source>
</evidence>
<dbReference type="PANTHER" id="PTHR20914:SF24">
    <property type="entry name" value="LYMPHOCYTE ANTIGEN 6 FAMILY MEMBER M2-RELATED"/>
    <property type="match status" value="1"/>
</dbReference>
<dbReference type="Gene3D" id="2.10.60.10">
    <property type="entry name" value="CD59"/>
    <property type="match status" value="2"/>
</dbReference>
<dbReference type="AlphaFoldDB" id="A0A3B4XQN1"/>